<feature type="signal peptide" evidence="2">
    <location>
        <begin position="1"/>
        <end position="22"/>
    </location>
</feature>
<organism evidence="3 4">
    <name type="scientific">Novipirellula galeiformis</name>
    <dbReference type="NCBI Taxonomy" id="2528004"/>
    <lineage>
        <taxon>Bacteria</taxon>
        <taxon>Pseudomonadati</taxon>
        <taxon>Planctomycetota</taxon>
        <taxon>Planctomycetia</taxon>
        <taxon>Pirellulales</taxon>
        <taxon>Pirellulaceae</taxon>
        <taxon>Novipirellula</taxon>
    </lineage>
</organism>
<feature type="coiled-coil region" evidence="1">
    <location>
        <begin position="134"/>
        <end position="194"/>
    </location>
</feature>
<accession>A0A5C6CPK6</accession>
<name>A0A5C6CPK6_9BACT</name>
<evidence type="ECO:0000256" key="2">
    <source>
        <dbReference type="SAM" id="SignalP"/>
    </source>
</evidence>
<evidence type="ECO:0000313" key="4">
    <source>
        <dbReference type="Proteomes" id="UP000316304"/>
    </source>
</evidence>
<comment type="caution">
    <text evidence="3">The sequence shown here is derived from an EMBL/GenBank/DDBJ whole genome shotgun (WGS) entry which is preliminary data.</text>
</comment>
<feature type="chain" id="PRO_5023053013" description="Chromosome partition protein Smc" evidence="2">
    <location>
        <begin position="23"/>
        <end position="214"/>
    </location>
</feature>
<dbReference type="Proteomes" id="UP000316304">
    <property type="component" value="Unassembled WGS sequence"/>
</dbReference>
<gene>
    <name evidence="3" type="ORF">Pla52o_01810</name>
</gene>
<reference evidence="3 4" key="1">
    <citation type="submission" date="2019-02" db="EMBL/GenBank/DDBJ databases">
        <title>Deep-cultivation of Planctomycetes and their phenomic and genomic characterization uncovers novel biology.</title>
        <authorList>
            <person name="Wiegand S."/>
            <person name="Jogler M."/>
            <person name="Boedeker C."/>
            <person name="Pinto D."/>
            <person name="Vollmers J."/>
            <person name="Rivas-Marin E."/>
            <person name="Kohn T."/>
            <person name="Peeters S.H."/>
            <person name="Heuer A."/>
            <person name="Rast P."/>
            <person name="Oberbeckmann S."/>
            <person name="Bunk B."/>
            <person name="Jeske O."/>
            <person name="Meyerdierks A."/>
            <person name="Storesund J.E."/>
            <person name="Kallscheuer N."/>
            <person name="Luecker S."/>
            <person name="Lage O.M."/>
            <person name="Pohl T."/>
            <person name="Merkel B.J."/>
            <person name="Hornburger P."/>
            <person name="Mueller R.-W."/>
            <person name="Bruemmer F."/>
            <person name="Labrenz M."/>
            <person name="Spormann A.M."/>
            <person name="Op Den Camp H."/>
            <person name="Overmann J."/>
            <person name="Amann R."/>
            <person name="Jetten M.S.M."/>
            <person name="Mascher T."/>
            <person name="Medema M.H."/>
            <person name="Devos D.P."/>
            <person name="Kaster A.-K."/>
            <person name="Ovreas L."/>
            <person name="Rohde M."/>
            <person name="Galperin M.Y."/>
            <person name="Jogler C."/>
        </authorList>
    </citation>
    <scope>NUCLEOTIDE SEQUENCE [LARGE SCALE GENOMIC DNA]</scope>
    <source>
        <strain evidence="3 4">Pla52o</strain>
    </source>
</reference>
<sequence length="214" mass="24779" precursor="true">MVKFHGRTAFVGLLFTITVLWATPCTPASLFAEEMPSPAKNAQSKTANEVDPKLESKAMELVATHLPELKPVLDQLRLKKPHQYKDAIRDLAKSAKRLETAKNRNEEIYQIESELLRAQMQAKLLAAKFKVRKRDEDREALRDAIRKLVQAEIKRSEAEIHFTKQRIERAQRQLNTAEERLKEKQQNLDNHLKKTYQQLLRGAGQNSEKRKETK</sequence>
<evidence type="ECO:0000256" key="1">
    <source>
        <dbReference type="SAM" id="Coils"/>
    </source>
</evidence>
<dbReference type="EMBL" id="SJPT01000001">
    <property type="protein sequence ID" value="TWU26328.1"/>
    <property type="molecule type" value="Genomic_DNA"/>
</dbReference>
<dbReference type="OrthoDB" id="264011at2"/>
<dbReference type="RefSeq" id="WP_146592700.1">
    <property type="nucleotide sequence ID" value="NZ_SJPT01000001.1"/>
</dbReference>
<proteinExistence type="predicted"/>
<dbReference type="AlphaFoldDB" id="A0A5C6CPK6"/>
<protein>
    <recommendedName>
        <fullName evidence="5">Chromosome partition protein Smc</fullName>
    </recommendedName>
</protein>
<keyword evidence="1" id="KW-0175">Coiled coil</keyword>
<keyword evidence="2" id="KW-0732">Signal</keyword>
<keyword evidence="4" id="KW-1185">Reference proteome</keyword>
<evidence type="ECO:0008006" key="5">
    <source>
        <dbReference type="Google" id="ProtNLM"/>
    </source>
</evidence>
<evidence type="ECO:0000313" key="3">
    <source>
        <dbReference type="EMBL" id="TWU26328.1"/>
    </source>
</evidence>